<dbReference type="KEGG" id="mprn:Q3V37_11170"/>
<dbReference type="Proteomes" id="UP001235874">
    <property type="component" value="Chromosome"/>
</dbReference>
<evidence type="ECO:0000313" key="2">
    <source>
        <dbReference type="EMBL" id="WLS47741.1"/>
    </source>
</evidence>
<dbReference type="PROSITE" id="PS51186">
    <property type="entry name" value="GNAT"/>
    <property type="match status" value="1"/>
</dbReference>
<protein>
    <submittedName>
        <fullName evidence="2">GNAT family N-acetyltransferase</fullName>
    </submittedName>
</protein>
<dbReference type="CDD" id="cd04301">
    <property type="entry name" value="NAT_SF"/>
    <property type="match status" value="1"/>
</dbReference>
<dbReference type="EMBL" id="CP130472">
    <property type="protein sequence ID" value="WLS47741.1"/>
    <property type="molecule type" value="Genomic_DNA"/>
</dbReference>
<reference evidence="2 3" key="1">
    <citation type="submission" date="2023-07" db="EMBL/GenBank/DDBJ databases">
        <title>Micromonospora profundi TRM 95458 converts glycerol to a new osmotic compound.</title>
        <authorList>
            <person name="Lu D."/>
        </authorList>
    </citation>
    <scope>NUCLEOTIDE SEQUENCE [LARGE SCALE GENOMIC DNA]</scope>
    <source>
        <strain evidence="2 3">TRM95458</strain>
    </source>
</reference>
<dbReference type="PANTHER" id="PTHR43138:SF1">
    <property type="entry name" value="N-ACETYLTRANSFERASE ACA1"/>
    <property type="match status" value="1"/>
</dbReference>
<dbReference type="AlphaFoldDB" id="A0AAJ6L4M7"/>
<dbReference type="PANTHER" id="PTHR43138">
    <property type="entry name" value="ACETYLTRANSFERASE, GNAT FAMILY"/>
    <property type="match status" value="1"/>
</dbReference>
<evidence type="ECO:0000313" key="3">
    <source>
        <dbReference type="Proteomes" id="UP001235874"/>
    </source>
</evidence>
<gene>
    <name evidence="2" type="ORF">Q3V37_11170</name>
</gene>
<keyword evidence="3" id="KW-1185">Reference proteome</keyword>
<dbReference type="Pfam" id="PF00583">
    <property type="entry name" value="Acetyltransf_1"/>
    <property type="match status" value="1"/>
</dbReference>
<organism evidence="2 3">
    <name type="scientific">Micromonospora profundi</name>
    <dbReference type="NCBI Taxonomy" id="1420889"/>
    <lineage>
        <taxon>Bacteria</taxon>
        <taxon>Bacillati</taxon>
        <taxon>Actinomycetota</taxon>
        <taxon>Actinomycetes</taxon>
        <taxon>Micromonosporales</taxon>
        <taxon>Micromonosporaceae</taxon>
        <taxon>Micromonospora</taxon>
    </lineage>
</organism>
<feature type="domain" description="N-acetyltransferase" evidence="1">
    <location>
        <begin position="1"/>
        <end position="162"/>
    </location>
</feature>
<dbReference type="Gene3D" id="3.40.630.30">
    <property type="match status" value="1"/>
</dbReference>
<proteinExistence type="predicted"/>
<dbReference type="SUPFAM" id="SSF55729">
    <property type="entry name" value="Acyl-CoA N-acyltransferases (Nat)"/>
    <property type="match status" value="1"/>
</dbReference>
<sequence length="170" mass="18351">MMIRDAEDADWPAIYPFFIEIVAAGHSYAYPEDLTLDQARGLWMEAPPGRTVVAVDGSTVLGSAKMGPNRPGRGAHVATASFIVDPAHGGRGVGRHLGEHVVDWARRSGYRSIQFNAVVETNEVAVRLWRSLGFEVLATVPEAFDHPEHGLVGLHVMFLDLAGPVAPAES</sequence>
<dbReference type="InterPro" id="IPR052742">
    <property type="entry name" value="Mito_N-acetyltransferase"/>
</dbReference>
<dbReference type="GO" id="GO:0016747">
    <property type="term" value="F:acyltransferase activity, transferring groups other than amino-acyl groups"/>
    <property type="evidence" value="ECO:0007669"/>
    <property type="project" value="InterPro"/>
</dbReference>
<accession>A0AAJ6L4M7</accession>
<name>A0AAJ6L4M7_9ACTN</name>
<dbReference type="InterPro" id="IPR016181">
    <property type="entry name" value="Acyl_CoA_acyltransferase"/>
</dbReference>
<evidence type="ECO:0000259" key="1">
    <source>
        <dbReference type="PROSITE" id="PS51186"/>
    </source>
</evidence>
<dbReference type="InterPro" id="IPR000182">
    <property type="entry name" value="GNAT_dom"/>
</dbReference>